<dbReference type="GeneID" id="94425710"/>
<proteinExistence type="predicted"/>
<feature type="compositionally biased region" description="Basic and acidic residues" evidence="1">
    <location>
        <begin position="2090"/>
        <end position="2102"/>
    </location>
</feature>
<sequence length="3199" mass="345877">MARSETAKGVFLVPQDARTTKTNFDSFHRTFSTASRSLDRAYRHLEHQCQLQGAAPGFYERASGLHRSLPGTPPLDCCSCLHKGHVARPDSVPSFARSLKKLTVAGRAHRETSGQADCSDKVARRLPGPVATGLSRRGRQGEGGGGEAWRSYSAPPAAASADPLLVPFLGKDAVNYESSCLTSGTPQWTDGAAVRCGRRGVKGQQAAFGRTRLELKEAIEAGEAGVLHRLHSLRDLWRKVVLHFVLRREELTGGDLHFLATALAKFKHYDPLLLSLILDRTLRNVFTMPYHDLAGIVGCFARMRLLRPSKDQNDGKLLSPALSPLALDPLDCCLNYAGQPCLTLPLSAFEALTERTPLRRSSASYRDVQQPKRPMLHEGRGSGNALDESTPKAPECSWYGADKEACNFVDTAVGVSLHTGAARVSKRIEKGRTHNGGNTPVQQTSRGRVRTGEDTSHEAGQAASESAVRDAMFLGNGGQAGIAFEKAVQQKSLPAGEFGLHKATESLVPSQRTKDSFLGTAFTSGAPGESIRSRLRRGADGAFSCPLQSLNTPSRADEFLQIRSVLPPQESTGGASSSLVDPDAFDSDSCTEREAYMLPPPSLQQASFRWVASMIPTVGNALESSSKTRDLAYGERRRVLESRGWKVKALMTPLRLQAMESDECGSEEAWCNQRQEEARGRSNEGKNVDRLVGLRKTGGDTQSARDRIYQKFSGQARHVVRLAAERLPLALLDGEVTGQDLGLLCEGLAAARLHNDDLAEIILMTAFPELQSDKTFGSSIRSVLEKPEPEGAQEDRGVTEEPREAERSSLVERDSARTPGGHALFPSFASCSFGVVGPSLSNTSSATLLATSSLVGTPSFAEPADNQGRNCPSGSTAVRTASDNQGLLLSAFPDHHSSAASVTSLFPPVALSPLNLTSVLHWLGIMAAPRPSSTPILLSSLVDPTVPDVNLEGLAFLSSPPAPGRSQRALNSASTSMLPGFTVPSGPALPSSSLCATTIVATSATFWAAPAPAARVSSSAVCGENEGCPEIYRRVSVWQAGARALLQRLPSIPAYALVNVYSAFEKALVRDPCLMSVLSPRLVHQIDGLPLSALASLLTSLTILGTPHPPLLSSLCRAISKSLFQPKAPSLTQSENGGSGQTDTRKQTVLRLLAALPSMRDAYSQAYTHYACNNRDTGSGASISLSLSPPHDPSVTSASTGPSPSPRSFRCMAADTVSRRSISRSSSGRKGRCRSTAGLCPRHLDELETRGQERTGRNPAAGTAEEKEDGVMKGVRKTFGKDAEDKETPAEKRQQAETRKKNKARLEARKAAGEILTTLQLLCAEAAFFARQSSTSVEELLLLLRVQDMHGIFHTSLMRSIGEGIIRKHQQRQGKEPEAEIGRAACSCREVSPAILGMTAGTPEVASSLESTPRVQASKPAAGAGPSGFASPEASARRIATESHRNFVDSIAVRVSSLVCSPSSMDSSLYCASVFPLAWPPSATTPSWMPLETEQLVYLTHLLVKAPPLRHFFSFPRYEVFSLIDEEQLLRQLGFFSRPLQKGRENNIGAEGRQRLGGEVWSLSGYEQSDQQREEDEPVSLEALWTRWENVTVTQERVLKEVLNHFVGLRSPDSVDANQGGKKGLSLTGTIPRRDLSTGVEKLEGSGKSVLGSDSLSPTLVGTGKMTVAKATKEEPERAEVSPKENLGSPRYACPVSSQSRLSSACLSHSDFLSSVSALSSSITPSRCGGVRSSFSGSSRTRWSSLPGLQALPLPALVVLLETVASFSRNHILHQGGISVRLCQRHASKSSGHCALIHAGVTSGSSTYLPRNERGKGEKELWESREKDQESVLQLRGSETTTTSAVLSADELSTTGAGMQGNFFFPSHFFDVAQFRLSLAARRLLGKRLVSVHRAFHSVSNRECTQDRATLISDIFGPMTSRRIDDVGENSDGTRGEVESCAAARIEERESCRPWSGNEGQQAAILGDAEVIWLLRGVQALVEAEGEGAGVSDLFVCISTLLVLRWRGLLPVVSGRTTLSSEGPSGQAAPGQGAKAESPNEIRVPPRDLVGFFEGVNSACPADAVLSSPGCAGGFCVVSDMPPRRAVFAPRKEGNRRKSVEQKEEECAEEDNGEQNEDNQVAQDGRGGTGEGRAGTTVRDAGVSTRQCALAEGQTRQRDEERQPQEERSQRRSGEKEAQQARRRCTGGDNMVKKMALRVEALKTLLHEAALLLRALRLWSYNGSSSVCFSSRTGLSSPCAPSLPAMHILLPKLLSSVTDVVSAAAFAPGLVPSFRDVPLTTLLRRETAVYGKPFTDSGTSSSVLSVGCLGTTAAVDVNAGANERKPVVHGNRERQELRSTATLNGNLPSGSWKGTSAGDSLGSFLCATTLGTRVQSSSPEKKRTRETEVEWSEAGCNRQLQTKAVNLLNEAAGVVVALFEESQWRLLTERSCREAARRPVSLSPYCQEHSLISRFSSGFLSPLDDSESYLPNRGEFLHTPRPTLRRESDSDAPNASFTPLSLSTCVYSLGACSCTFSCSMMPGYHKILELLSLALRLSFSVSCMPSRCASPSLADSRLFASVPSPSCAGEDVSRRFVFGSSCDDLSSSGSRSAAAFCQKTLSAPYVASAGTCFSVHQLRSILSASTTQPLFIFMSFFLPVEALVRFPLWILRVLTVAKQVAEAELFSVWSTRQTKLSSAASTSQSRKGAEGRSSWAGAKDRSQGEKRENEQENSQQQNFGFCASGAKLACPGSAARRGSGGEFSLERSDGQAGHRRLLQYNEDSLPGGLAREAFGASGEAELKEASLLNNAEMMRAEQDETKDWQGRMRCGAQERPLAEKEQRQLNVLFEKEVQLSVAHLSVQHSKNRRAKQPNYSQDTKTASQKSGWCVVDPNSKTGTCQRKREVTFSNWLCPALILHLEPQSGSSGFSDVLSRLDRCSREMLRMMVEAEKRRAQREERQIQRWPVPSSECAVVCKDERGGFRFFNLRVTPTTASRATELNGDRLSPTECSHLGTEGHIDKRRCGRDTTATEKRREQRLQVEEKVEESAATMSASTKTVELHPRTGAEEHLKSSEYNNCEEVGVNSAGDGIHWRESFSPGGNSPETARRTNEEGEELQNNGKVSAPFGRLETTIDLGVLRGPPGDSRHVMRGYRPAGVNNKREVGEARSRMVEVERDAARPHRMKDWAGKTGLGKPAYWLPTVPENADLRDLLRIYDD</sequence>
<feature type="compositionally biased region" description="Basic and acidic residues" evidence="1">
    <location>
        <begin position="1279"/>
        <end position="1304"/>
    </location>
</feature>
<feature type="compositionally biased region" description="Low complexity" evidence="1">
    <location>
        <begin position="2023"/>
        <end position="2036"/>
    </location>
</feature>
<feature type="region of interest" description="Disordered" evidence="1">
    <location>
        <begin position="568"/>
        <end position="587"/>
    </location>
</feature>
<feature type="compositionally biased region" description="Basic and acidic residues" evidence="1">
    <location>
        <begin position="2155"/>
        <end position="2180"/>
    </location>
</feature>
<feature type="region of interest" description="Disordered" evidence="1">
    <location>
        <begin position="3073"/>
        <end position="3104"/>
    </location>
</feature>
<accession>A0A2C6L9P4</accession>
<feature type="region of interest" description="Disordered" evidence="1">
    <location>
        <begin position="2679"/>
        <end position="2716"/>
    </location>
</feature>
<feature type="region of interest" description="Disordered" evidence="1">
    <location>
        <begin position="1613"/>
        <end position="1693"/>
    </location>
</feature>
<gene>
    <name evidence="2" type="ORF">CSUI_002297</name>
</gene>
<feature type="region of interest" description="Disordered" evidence="1">
    <location>
        <begin position="3024"/>
        <end position="3043"/>
    </location>
</feature>
<feature type="compositionally biased region" description="Polar residues" evidence="1">
    <location>
        <begin position="2853"/>
        <end position="2863"/>
    </location>
</feature>
<evidence type="ECO:0000256" key="1">
    <source>
        <dbReference type="SAM" id="MobiDB-lite"/>
    </source>
</evidence>
<feature type="region of interest" description="Disordered" evidence="1">
    <location>
        <begin position="860"/>
        <end position="879"/>
    </location>
</feature>
<feature type="region of interest" description="Disordered" evidence="1">
    <location>
        <begin position="781"/>
        <end position="818"/>
    </location>
</feature>
<feature type="region of interest" description="Disordered" evidence="1">
    <location>
        <begin position="2843"/>
        <end position="2863"/>
    </location>
</feature>
<feature type="compositionally biased region" description="Acidic residues" evidence="1">
    <location>
        <begin position="2103"/>
        <end position="2117"/>
    </location>
</feature>
<feature type="region of interest" description="Disordered" evidence="1">
    <location>
        <begin position="1181"/>
        <end position="1304"/>
    </location>
</feature>
<keyword evidence="3" id="KW-1185">Reference proteome</keyword>
<feature type="compositionally biased region" description="Basic and acidic residues" evidence="1">
    <location>
        <begin position="2698"/>
        <end position="2710"/>
    </location>
</feature>
<feature type="region of interest" description="Disordered" evidence="1">
    <location>
        <begin position="2088"/>
        <end position="2187"/>
    </location>
</feature>
<feature type="region of interest" description="Disordered" evidence="1">
    <location>
        <begin position="2017"/>
        <end position="2043"/>
    </location>
</feature>
<comment type="caution">
    <text evidence="2">The sequence shown here is derived from an EMBL/GenBank/DDBJ whole genome shotgun (WGS) entry which is preliminary data.</text>
</comment>
<feature type="region of interest" description="Disordered" evidence="1">
    <location>
        <begin position="126"/>
        <end position="154"/>
    </location>
</feature>
<feature type="compositionally biased region" description="Basic and acidic residues" evidence="1">
    <location>
        <begin position="1671"/>
        <end position="1683"/>
    </location>
</feature>
<dbReference type="VEuPathDB" id="ToxoDB:CSUI_002297"/>
<evidence type="ECO:0000313" key="3">
    <source>
        <dbReference type="Proteomes" id="UP000221165"/>
    </source>
</evidence>
<feature type="compositionally biased region" description="Polar residues" evidence="1">
    <location>
        <begin position="867"/>
        <end position="879"/>
    </location>
</feature>
<dbReference type="EMBL" id="MIGC01000975">
    <property type="protein sequence ID" value="PHJ23854.1"/>
    <property type="molecule type" value="Genomic_DNA"/>
</dbReference>
<feature type="compositionally biased region" description="Polar residues" evidence="1">
    <location>
        <begin position="435"/>
        <end position="446"/>
    </location>
</feature>
<feature type="compositionally biased region" description="Polar residues" evidence="1">
    <location>
        <begin position="569"/>
        <end position="579"/>
    </location>
</feature>
<feature type="region of interest" description="Disordered" evidence="1">
    <location>
        <begin position="360"/>
        <end position="392"/>
    </location>
</feature>
<name>A0A2C6L9P4_9APIC</name>
<reference evidence="2 3" key="1">
    <citation type="journal article" date="2017" name="Int. J. Parasitol.">
        <title>The genome of the protozoan parasite Cystoisospora suis and a reverse vaccinology approach to identify vaccine candidates.</title>
        <authorList>
            <person name="Palmieri N."/>
            <person name="Shrestha A."/>
            <person name="Ruttkowski B."/>
            <person name="Beck T."/>
            <person name="Vogl C."/>
            <person name="Tomley F."/>
            <person name="Blake D.P."/>
            <person name="Joachim A."/>
        </authorList>
    </citation>
    <scope>NUCLEOTIDE SEQUENCE [LARGE SCALE GENOMIC DNA]</scope>
    <source>
        <strain evidence="2 3">Wien I</strain>
    </source>
</reference>
<protein>
    <submittedName>
        <fullName evidence="2">Uncharacterized protein</fullName>
    </submittedName>
</protein>
<feature type="compositionally biased region" description="Basic and acidic residues" evidence="1">
    <location>
        <begin position="1242"/>
        <end position="1256"/>
    </location>
</feature>
<dbReference type="Proteomes" id="UP000221165">
    <property type="component" value="Unassembled WGS sequence"/>
</dbReference>
<feature type="region of interest" description="Disordered" evidence="1">
    <location>
        <begin position="1406"/>
        <end position="1435"/>
    </location>
</feature>
<organism evidence="2 3">
    <name type="scientific">Cystoisospora suis</name>
    <dbReference type="NCBI Taxonomy" id="483139"/>
    <lineage>
        <taxon>Eukaryota</taxon>
        <taxon>Sar</taxon>
        <taxon>Alveolata</taxon>
        <taxon>Apicomplexa</taxon>
        <taxon>Conoidasida</taxon>
        <taxon>Coccidia</taxon>
        <taxon>Eucoccidiorida</taxon>
        <taxon>Eimeriorina</taxon>
        <taxon>Sarcocystidae</taxon>
        <taxon>Cystoisospora</taxon>
    </lineage>
</organism>
<feature type="compositionally biased region" description="Basic and acidic residues" evidence="1">
    <location>
        <begin position="783"/>
        <end position="816"/>
    </location>
</feature>
<dbReference type="OrthoDB" id="334003at2759"/>
<feature type="region of interest" description="Disordered" evidence="1">
    <location>
        <begin position="426"/>
        <end position="466"/>
    </location>
</feature>
<feature type="compositionally biased region" description="Basic and acidic residues" evidence="1">
    <location>
        <begin position="1632"/>
        <end position="1645"/>
    </location>
</feature>
<dbReference type="RefSeq" id="XP_067925528.1">
    <property type="nucleotide sequence ID" value="XM_068062499.1"/>
</dbReference>
<feature type="compositionally biased region" description="Low complexity" evidence="1">
    <location>
        <begin position="1417"/>
        <end position="1434"/>
    </location>
</feature>
<evidence type="ECO:0000313" key="2">
    <source>
        <dbReference type="EMBL" id="PHJ23854.1"/>
    </source>
</evidence>